<keyword evidence="1" id="KW-1133">Transmembrane helix</keyword>
<dbReference type="WBParaSite" id="SSTP_0000847300.1">
    <property type="protein sequence ID" value="SSTP_0000847300.1"/>
    <property type="gene ID" value="SSTP_0000847300"/>
</dbReference>
<organism evidence="2">
    <name type="scientific">Strongyloides stercoralis</name>
    <name type="common">Threadworm</name>
    <dbReference type="NCBI Taxonomy" id="6248"/>
    <lineage>
        <taxon>Eukaryota</taxon>
        <taxon>Metazoa</taxon>
        <taxon>Ecdysozoa</taxon>
        <taxon>Nematoda</taxon>
        <taxon>Chromadorea</taxon>
        <taxon>Rhabditida</taxon>
        <taxon>Tylenchina</taxon>
        <taxon>Panagrolaimomorpha</taxon>
        <taxon>Strongyloidoidea</taxon>
        <taxon>Strongyloididae</taxon>
        <taxon>Strongyloides</taxon>
    </lineage>
</organism>
<dbReference type="AlphaFoldDB" id="A0A0K0EG63"/>
<sequence length="91" mass="11127">MFIKIFLIFFLLIINIGYILLYNINDKKSDTKVIHISQFDIDIIKNLFNNNEDLRMSKLKKKKYVPTHILNRRNIRRYACRFKFCRIIESK</sequence>
<name>A0A0K0EG63_STRER</name>
<feature type="transmembrane region" description="Helical" evidence="1">
    <location>
        <begin position="6"/>
        <end position="24"/>
    </location>
</feature>
<keyword evidence="1" id="KW-0812">Transmembrane</keyword>
<evidence type="ECO:0000313" key="2">
    <source>
        <dbReference type="WBParaSite" id="SSTP_0000847300.1"/>
    </source>
</evidence>
<keyword evidence="1" id="KW-0472">Membrane</keyword>
<reference evidence="2" key="1">
    <citation type="submission" date="2015-08" db="UniProtKB">
        <authorList>
            <consortium name="WormBaseParasite"/>
        </authorList>
    </citation>
    <scope>IDENTIFICATION</scope>
</reference>
<protein>
    <submittedName>
        <fullName evidence="2">30S ribosomal protein S15</fullName>
    </submittedName>
</protein>
<proteinExistence type="predicted"/>
<evidence type="ECO:0000256" key="1">
    <source>
        <dbReference type="SAM" id="Phobius"/>
    </source>
</evidence>
<accession>A0A0K0EG63</accession>